<evidence type="ECO:0000256" key="1">
    <source>
        <dbReference type="SAM" id="Phobius"/>
    </source>
</evidence>
<organism evidence="2 3">
    <name type="scientific">Chlamydomonas eustigma</name>
    <dbReference type="NCBI Taxonomy" id="1157962"/>
    <lineage>
        <taxon>Eukaryota</taxon>
        <taxon>Viridiplantae</taxon>
        <taxon>Chlorophyta</taxon>
        <taxon>core chlorophytes</taxon>
        <taxon>Chlorophyceae</taxon>
        <taxon>CS clade</taxon>
        <taxon>Chlamydomonadales</taxon>
        <taxon>Chlamydomonadaceae</taxon>
        <taxon>Chlamydomonas</taxon>
    </lineage>
</organism>
<protein>
    <submittedName>
        <fullName evidence="2">Uncharacterized protein</fullName>
    </submittedName>
</protein>
<feature type="transmembrane region" description="Helical" evidence="1">
    <location>
        <begin position="221"/>
        <end position="240"/>
    </location>
</feature>
<proteinExistence type="predicted"/>
<dbReference type="EMBL" id="BEGY01000002">
    <property type="protein sequence ID" value="GAX73228.1"/>
    <property type="molecule type" value="Genomic_DNA"/>
</dbReference>
<accession>A0A250WQX9</accession>
<keyword evidence="1" id="KW-1133">Transmembrane helix</keyword>
<keyword evidence="1" id="KW-0472">Membrane</keyword>
<evidence type="ECO:0000313" key="2">
    <source>
        <dbReference type="EMBL" id="GAX73228.1"/>
    </source>
</evidence>
<dbReference type="AlphaFoldDB" id="A0A250WQX9"/>
<reference evidence="2 3" key="1">
    <citation type="submission" date="2017-08" db="EMBL/GenBank/DDBJ databases">
        <title>Acidophilic green algal genome provides insights into adaptation to an acidic environment.</title>
        <authorList>
            <person name="Hirooka S."/>
            <person name="Hirose Y."/>
            <person name="Kanesaki Y."/>
            <person name="Higuchi S."/>
            <person name="Fujiwara T."/>
            <person name="Onuma R."/>
            <person name="Era A."/>
            <person name="Ohbayashi R."/>
            <person name="Uzuka A."/>
            <person name="Nozaki H."/>
            <person name="Yoshikawa H."/>
            <person name="Miyagishima S.Y."/>
        </authorList>
    </citation>
    <scope>NUCLEOTIDE SEQUENCE [LARGE SCALE GENOMIC DNA]</scope>
    <source>
        <strain evidence="2 3">NIES-2499</strain>
    </source>
</reference>
<evidence type="ECO:0000313" key="3">
    <source>
        <dbReference type="Proteomes" id="UP000232323"/>
    </source>
</evidence>
<sequence length="265" mass="28272">MNPGSLNENEDVQLKHEAPGEIDETLRVPLLIKVDSDATPSGTPYENVAETARQDTQTSIHVPAINTTPVYVAPQPVLQDPVAAGLSGGYQDVGRFWHKQRPFQTALVCVSLFSVATFMLMDMGSGIFLAAEMAGIIAMVAPICALIPNYTGNLDIASLTKLSYNLGVVAGALDTLTLIMVDMALLSLLPSCENDPEEASSTTPSSDADDYQKAPQPMNCVVGSVILVYLTLLLGGHAWLSFKLARQGKRAQQLLNPVSSGMIEV</sequence>
<feature type="transmembrane region" description="Helical" evidence="1">
    <location>
        <begin position="162"/>
        <end position="181"/>
    </location>
</feature>
<feature type="transmembrane region" description="Helical" evidence="1">
    <location>
        <begin position="127"/>
        <end position="150"/>
    </location>
</feature>
<comment type="caution">
    <text evidence="2">The sequence shown here is derived from an EMBL/GenBank/DDBJ whole genome shotgun (WGS) entry which is preliminary data.</text>
</comment>
<name>A0A250WQX9_9CHLO</name>
<dbReference type="Proteomes" id="UP000232323">
    <property type="component" value="Unassembled WGS sequence"/>
</dbReference>
<gene>
    <name evidence="2" type="ORF">CEUSTIGMA_g681.t1</name>
</gene>
<keyword evidence="1" id="KW-0812">Transmembrane</keyword>
<keyword evidence="3" id="KW-1185">Reference proteome</keyword>